<dbReference type="Gene3D" id="3.40.50.10490">
    <property type="entry name" value="Glucose-6-phosphate isomerase like protein, domain 1"/>
    <property type="match status" value="2"/>
</dbReference>
<evidence type="ECO:0000256" key="1">
    <source>
        <dbReference type="ARBA" id="ARBA00022737"/>
    </source>
</evidence>
<dbReference type="AlphaFoldDB" id="X1TVM2"/>
<evidence type="ECO:0000259" key="2">
    <source>
        <dbReference type="PROSITE" id="PS51464"/>
    </source>
</evidence>
<keyword evidence="1" id="KW-0677">Repeat</keyword>
<dbReference type="GO" id="GO:0097367">
    <property type="term" value="F:carbohydrate derivative binding"/>
    <property type="evidence" value="ECO:0007669"/>
    <property type="project" value="InterPro"/>
</dbReference>
<comment type="caution">
    <text evidence="3">The sequence shown here is derived from an EMBL/GenBank/DDBJ whole genome shotgun (WGS) entry which is preliminary data.</text>
</comment>
<dbReference type="GO" id="GO:0006047">
    <property type="term" value="P:UDP-N-acetylglucosamine metabolic process"/>
    <property type="evidence" value="ECO:0007669"/>
    <property type="project" value="TreeGrafter"/>
</dbReference>
<dbReference type="SUPFAM" id="SSF53697">
    <property type="entry name" value="SIS domain"/>
    <property type="match status" value="1"/>
</dbReference>
<feature type="domain" description="SIS" evidence="2">
    <location>
        <begin position="1"/>
        <end position="72"/>
    </location>
</feature>
<dbReference type="GO" id="GO:0006487">
    <property type="term" value="P:protein N-linked glycosylation"/>
    <property type="evidence" value="ECO:0007669"/>
    <property type="project" value="TreeGrafter"/>
</dbReference>
<feature type="non-terminal residue" evidence="3">
    <location>
        <position position="1"/>
    </location>
</feature>
<dbReference type="InterPro" id="IPR035466">
    <property type="entry name" value="GlmS/AgaS_SIS"/>
</dbReference>
<dbReference type="Pfam" id="PF01380">
    <property type="entry name" value="SIS"/>
    <property type="match status" value="1"/>
</dbReference>
<dbReference type="GO" id="GO:0004360">
    <property type="term" value="F:glutamine-fructose-6-phosphate transaminase (isomerizing) activity"/>
    <property type="evidence" value="ECO:0007669"/>
    <property type="project" value="TreeGrafter"/>
</dbReference>
<dbReference type="InterPro" id="IPR001347">
    <property type="entry name" value="SIS_dom"/>
</dbReference>
<dbReference type="InterPro" id="IPR046348">
    <property type="entry name" value="SIS_dom_sf"/>
</dbReference>
<dbReference type="CDD" id="cd05008">
    <property type="entry name" value="SIS_GlmS_GlmD_1"/>
    <property type="match status" value="1"/>
</dbReference>
<proteinExistence type="predicted"/>
<accession>X1TVM2</accession>
<dbReference type="PROSITE" id="PS51464">
    <property type="entry name" value="SIS"/>
    <property type="match status" value="1"/>
</dbReference>
<dbReference type="PANTHER" id="PTHR10937">
    <property type="entry name" value="GLUCOSAMINE--FRUCTOSE-6-PHOSPHATE AMINOTRANSFERASE, ISOMERIZING"/>
    <property type="match status" value="1"/>
</dbReference>
<dbReference type="GO" id="GO:0006002">
    <property type="term" value="P:fructose 6-phosphate metabolic process"/>
    <property type="evidence" value="ECO:0007669"/>
    <property type="project" value="TreeGrafter"/>
</dbReference>
<evidence type="ECO:0000313" key="3">
    <source>
        <dbReference type="EMBL" id="GAJ09299.1"/>
    </source>
</evidence>
<protein>
    <recommendedName>
        <fullName evidence="2">SIS domain-containing protein</fullName>
    </recommendedName>
</protein>
<organism evidence="3">
    <name type="scientific">marine sediment metagenome</name>
    <dbReference type="NCBI Taxonomy" id="412755"/>
    <lineage>
        <taxon>unclassified sequences</taxon>
        <taxon>metagenomes</taxon>
        <taxon>ecological metagenomes</taxon>
    </lineage>
</organism>
<name>X1TVM2_9ZZZZ</name>
<gene>
    <name evidence="3" type="ORF">S12H4_50853</name>
</gene>
<reference evidence="3" key="1">
    <citation type="journal article" date="2014" name="Front. Microbiol.">
        <title>High frequency of phylogenetically diverse reductive dehalogenase-homologous genes in deep subseafloor sedimentary metagenomes.</title>
        <authorList>
            <person name="Kawai M."/>
            <person name="Futagami T."/>
            <person name="Toyoda A."/>
            <person name="Takaki Y."/>
            <person name="Nishi S."/>
            <person name="Hori S."/>
            <person name="Arai W."/>
            <person name="Tsubouchi T."/>
            <person name="Morono Y."/>
            <person name="Uchiyama I."/>
            <person name="Ito T."/>
            <person name="Fujiyama A."/>
            <person name="Inagaki F."/>
            <person name="Takami H."/>
        </authorList>
    </citation>
    <scope>NUCLEOTIDE SEQUENCE</scope>
    <source>
        <strain evidence="3">Expedition CK06-06</strain>
    </source>
</reference>
<sequence>LRAVKRIKEVGGKLVAITNVVGSTASRIADQTIYTRAGPEISVAATKSFTAQLMVLYWLMMSYSKIEARRLATMTMELRQLPSQVQQVLDNEDKIAECAKYLSGYNDVFFIGSGLHPDIRKAFGKA</sequence>
<dbReference type="EMBL" id="BARW01032074">
    <property type="protein sequence ID" value="GAJ09299.1"/>
    <property type="molecule type" value="Genomic_DNA"/>
</dbReference>
<dbReference type="PANTHER" id="PTHR10937:SF0">
    <property type="entry name" value="GLUTAMINE--FRUCTOSE-6-PHOSPHATE TRANSAMINASE (ISOMERIZING)"/>
    <property type="match status" value="1"/>
</dbReference>